<organism evidence="1 2">
    <name type="scientific">Arctium lappa</name>
    <name type="common">Greater burdock</name>
    <name type="synonym">Lappa major</name>
    <dbReference type="NCBI Taxonomy" id="4217"/>
    <lineage>
        <taxon>Eukaryota</taxon>
        <taxon>Viridiplantae</taxon>
        <taxon>Streptophyta</taxon>
        <taxon>Embryophyta</taxon>
        <taxon>Tracheophyta</taxon>
        <taxon>Spermatophyta</taxon>
        <taxon>Magnoliopsida</taxon>
        <taxon>eudicotyledons</taxon>
        <taxon>Gunneridae</taxon>
        <taxon>Pentapetalae</taxon>
        <taxon>asterids</taxon>
        <taxon>campanulids</taxon>
        <taxon>Asterales</taxon>
        <taxon>Asteraceae</taxon>
        <taxon>Carduoideae</taxon>
        <taxon>Cardueae</taxon>
        <taxon>Arctiinae</taxon>
        <taxon>Arctium</taxon>
    </lineage>
</organism>
<dbReference type="EMBL" id="CM042056">
    <property type="protein sequence ID" value="KAI3697766.1"/>
    <property type="molecule type" value="Genomic_DNA"/>
</dbReference>
<gene>
    <name evidence="1" type="ORF">L6452_30863</name>
</gene>
<proteinExistence type="predicted"/>
<evidence type="ECO:0000313" key="2">
    <source>
        <dbReference type="Proteomes" id="UP001055879"/>
    </source>
</evidence>
<comment type="caution">
    <text evidence="1">The sequence shown here is derived from an EMBL/GenBank/DDBJ whole genome shotgun (WGS) entry which is preliminary data.</text>
</comment>
<keyword evidence="2" id="KW-1185">Reference proteome</keyword>
<sequence>MCKCRGQMHVKMHAETSWPQLMGINREEMACEEDELGPDEYCERLEMQHKLQQQGKEHSKNKPPRGKLGEILDDNIVHALDSNRVDAFDGPNSMEGLANKRTKRHNACGLESDTVRPSLVNKMGSTDEGLVNGADKADPRTDGPKFGEGNL</sequence>
<name>A0ACB8ZK95_ARCLA</name>
<dbReference type="Proteomes" id="UP001055879">
    <property type="component" value="Linkage Group LG10"/>
</dbReference>
<accession>A0ACB8ZK95</accession>
<reference evidence="1 2" key="2">
    <citation type="journal article" date="2022" name="Mol. Ecol. Resour.">
        <title>The genomes of chicory, endive, great burdock and yacon provide insights into Asteraceae paleo-polyploidization history and plant inulin production.</title>
        <authorList>
            <person name="Fan W."/>
            <person name="Wang S."/>
            <person name="Wang H."/>
            <person name="Wang A."/>
            <person name="Jiang F."/>
            <person name="Liu H."/>
            <person name="Zhao H."/>
            <person name="Xu D."/>
            <person name="Zhang Y."/>
        </authorList>
    </citation>
    <scope>NUCLEOTIDE SEQUENCE [LARGE SCALE GENOMIC DNA]</scope>
    <source>
        <strain evidence="2">cv. Niubang</strain>
    </source>
</reference>
<evidence type="ECO:0000313" key="1">
    <source>
        <dbReference type="EMBL" id="KAI3697766.1"/>
    </source>
</evidence>
<reference evidence="2" key="1">
    <citation type="journal article" date="2022" name="Mol. Ecol. Resour.">
        <title>The genomes of chicory, endive, great burdock and yacon provide insights into Asteraceae palaeo-polyploidization history and plant inulin production.</title>
        <authorList>
            <person name="Fan W."/>
            <person name="Wang S."/>
            <person name="Wang H."/>
            <person name="Wang A."/>
            <person name="Jiang F."/>
            <person name="Liu H."/>
            <person name="Zhao H."/>
            <person name="Xu D."/>
            <person name="Zhang Y."/>
        </authorList>
    </citation>
    <scope>NUCLEOTIDE SEQUENCE [LARGE SCALE GENOMIC DNA]</scope>
    <source>
        <strain evidence="2">cv. Niubang</strain>
    </source>
</reference>
<protein>
    <submittedName>
        <fullName evidence="1">Uncharacterized protein</fullName>
    </submittedName>
</protein>